<name>A0A0G2KBR5_ORYRU</name>
<reference evidence="1" key="2">
    <citation type="submission" date="2015-06" db="UniProtKB">
        <authorList>
            <consortium name="EnsemblPlants"/>
        </authorList>
    </citation>
    <scope>IDENTIFICATION</scope>
</reference>
<dbReference type="EnsemblPlants" id="ORUFI07G02020.1">
    <property type="protein sequence ID" value="ORUFI07G02020.1"/>
    <property type="gene ID" value="ORUFI07G02020"/>
</dbReference>
<evidence type="ECO:0000313" key="2">
    <source>
        <dbReference type="Proteomes" id="UP000008022"/>
    </source>
</evidence>
<proteinExistence type="predicted"/>
<accession>A0A0G2KBR5</accession>
<sequence>MVFPFGVAEC</sequence>
<organism evidence="1 2">
    <name type="scientific">Oryza rufipogon</name>
    <name type="common">Brownbeard rice</name>
    <name type="synonym">Asian wild rice</name>
    <dbReference type="NCBI Taxonomy" id="4529"/>
    <lineage>
        <taxon>Eukaryota</taxon>
        <taxon>Viridiplantae</taxon>
        <taxon>Streptophyta</taxon>
        <taxon>Embryophyta</taxon>
        <taxon>Tracheophyta</taxon>
        <taxon>Spermatophyta</taxon>
        <taxon>Magnoliopsida</taxon>
        <taxon>Liliopsida</taxon>
        <taxon>Poales</taxon>
        <taxon>Poaceae</taxon>
        <taxon>BOP clade</taxon>
        <taxon>Oryzoideae</taxon>
        <taxon>Oryzeae</taxon>
        <taxon>Oryzinae</taxon>
        <taxon>Oryza</taxon>
    </lineage>
</organism>
<evidence type="ECO:0000313" key="1">
    <source>
        <dbReference type="EnsemblPlants" id="ORUFI07G02020.1"/>
    </source>
</evidence>
<protein>
    <submittedName>
        <fullName evidence="1">Uncharacterized protein</fullName>
    </submittedName>
</protein>
<reference evidence="2" key="1">
    <citation type="submission" date="2013-06" db="EMBL/GenBank/DDBJ databases">
        <authorList>
            <person name="Zhao Q."/>
        </authorList>
    </citation>
    <scope>NUCLEOTIDE SEQUENCE</scope>
    <source>
        <strain evidence="2">cv. W1943</strain>
    </source>
</reference>
<keyword evidence="2" id="KW-1185">Reference proteome</keyword>
<dbReference type="Gramene" id="ORUFI07G02020.1">
    <property type="protein sequence ID" value="ORUFI07G02020.1"/>
    <property type="gene ID" value="ORUFI07G02020"/>
</dbReference>
<dbReference type="Proteomes" id="UP000008022">
    <property type="component" value="Unassembled WGS sequence"/>
</dbReference>